<evidence type="ECO:0000256" key="1">
    <source>
        <dbReference type="SAM" id="MobiDB-lite"/>
    </source>
</evidence>
<dbReference type="EMBL" id="LLZH01000005">
    <property type="protein sequence ID" value="KUL42074.1"/>
    <property type="molecule type" value="Genomic_DNA"/>
</dbReference>
<evidence type="ECO:0008006" key="4">
    <source>
        <dbReference type="Google" id="ProtNLM"/>
    </source>
</evidence>
<evidence type="ECO:0000313" key="2">
    <source>
        <dbReference type="EMBL" id="KUL42074.1"/>
    </source>
</evidence>
<proteinExistence type="predicted"/>
<protein>
    <recommendedName>
        <fullName evidence="4">Core-binding (CB) domain-containing protein</fullName>
    </recommendedName>
</protein>
<gene>
    <name evidence="2" type="ORF">ADL15_02260</name>
</gene>
<reference evidence="2 3" key="1">
    <citation type="submission" date="2015-10" db="EMBL/GenBank/DDBJ databases">
        <authorList>
            <person name="Gilbert D.G."/>
        </authorList>
    </citation>
    <scope>NUCLEOTIDE SEQUENCE [LARGE SCALE GENOMIC DNA]</scope>
    <source>
        <strain evidence="2 3">NRRL B-16712</strain>
    </source>
</reference>
<keyword evidence="3" id="KW-1185">Reference proteome</keyword>
<feature type="region of interest" description="Disordered" evidence="1">
    <location>
        <begin position="1"/>
        <end position="21"/>
    </location>
</feature>
<accession>A0A0X3VBU2</accession>
<comment type="caution">
    <text evidence="2">The sequence shown here is derived from an EMBL/GenBank/DDBJ whole genome shotgun (WGS) entry which is preliminary data.</text>
</comment>
<feature type="compositionally biased region" description="Basic residues" evidence="1">
    <location>
        <begin position="1"/>
        <end position="14"/>
    </location>
</feature>
<evidence type="ECO:0000313" key="3">
    <source>
        <dbReference type="Proteomes" id="UP000053244"/>
    </source>
</evidence>
<dbReference type="Proteomes" id="UP000053244">
    <property type="component" value="Unassembled WGS sequence"/>
</dbReference>
<organism evidence="2 3">
    <name type="scientific">Actinoplanes awajinensis subsp. mycoplanecinus</name>
    <dbReference type="NCBI Taxonomy" id="135947"/>
    <lineage>
        <taxon>Bacteria</taxon>
        <taxon>Bacillati</taxon>
        <taxon>Actinomycetota</taxon>
        <taxon>Actinomycetes</taxon>
        <taxon>Micromonosporales</taxon>
        <taxon>Micromonosporaceae</taxon>
        <taxon>Actinoplanes</taxon>
    </lineage>
</organism>
<dbReference type="AlphaFoldDB" id="A0A0X3VBU2"/>
<name>A0A0X3VBU2_9ACTN</name>
<sequence length="104" mass="12197">MLRRARRDHHRGRYTHMSGQNDRGRLRQTLYLLDWLAAQNHTIGDLTQPILERWLTEAPTRTKREVASFLAWTAARKITPKRMVPEPPRPDGFIDSICSVECYP</sequence>